<feature type="domain" description="Histidine kinase" evidence="24">
    <location>
        <begin position="313"/>
        <end position="529"/>
    </location>
</feature>
<dbReference type="InterPro" id="IPR004358">
    <property type="entry name" value="Sig_transdc_His_kin-like_C"/>
</dbReference>
<proteinExistence type="inferred from homology"/>
<evidence type="ECO:0000256" key="9">
    <source>
        <dbReference type="ARBA" id="ARBA00022692"/>
    </source>
</evidence>
<feature type="domain" description="Response regulatory" evidence="25">
    <location>
        <begin position="554"/>
        <end position="675"/>
    </location>
</feature>
<dbReference type="SMART" id="SM00387">
    <property type="entry name" value="HATPase_c"/>
    <property type="match status" value="1"/>
</dbReference>
<dbReference type="GO" id="GO:0000155">
    <property type="term" value="F:phosphorelay sensor kinase activity"/>
    <property type="evidence" value="ECO:0007669"/>
    <property type="project" value="InterPro"/>
</dbReference>
<evidence type="ECO:0000256" key="10">
    <source>
        <dbReference type="ARBA" id="ARBA00022741"/>
    </source>
</evidence>
<dbReference type="Gene3D" id="3.30.450.20">
    <property type="entry name" value="PAS domain"/>
    <property type="match status" value="2"/>
</dbReference>
<feature type="region of interest" description="Disordered" evidence="22">
    <location>
        <begin position="824"/>
        <end position="848"/>
    </location>
</feature>
<dbReference type="Gene3D" id="1.20.120.160">
    <property type="entry name" value="HPT domain"/>
    <property type="match status" value="1"/>
</dbReference>
<dbReference type="Pfam" id="PF02518">
    <property type="entry name" value="HATPase_c"/>
    <property type="match status" value="1"/>
</dbReference>
<comment type="function">
    <text evidence="16">May play the central regulatory role in sporulation. It may be an element of the effector pathway responsible for the activation of sporulation genes in response to nutritional stress. Spo0A may act in concert with spo0H (a sigma factor) to control the expression of some genes that are critical to the sporulation process.</text>
</comment>
<evidence type="ECO:0000313" key="28">
    <source>
        <dbReference type="EMBL" id="TCP60195.1"/>
    </source>
</evidence>
<evidence type="ECO:0000259" key="25">
    <source>
        <dbReference type="PROSITE" id="PS50110"/>
    </source>
</evidence>
<evidence type="ECO:0000256" key="22">
    <source>
        <dbReference type="SAM" id="MobiDB-lite"/>
    </source>
</evidence>
<evidence type="ECO:0000256" key="20">
    <source>
        <dbReference type="PROSITE-ProRule" id="PRU00110"/>
    </source>
</evidence>
<dbReference type="Pfam" id="PF00989">
    <property type="entry name" value="PAS"/>
    <property type="match status" value="2"/>
</dbReference>
<name>A0A4R2RLV8_9FIRM</name>
<evidence type="ECO:0000256" key="11">
    <source>
        <dbReference type="ARBA" id="ARBA00022777"/>
    </source>
</evidence>
<keyword evidence="12" id="KW-0067">ATP-binding</keyword>
<evidence type="ECO:0000259" key="27">
    <source>
        <dbReference type="PROSITE" id="PS50894"/>
    </source>
</evidence>
<dbReference type="SUPFAM" id="SSF55785">
    <property type="entry name" value="PYP-like sensor domain (PAS domain)"/>
    <property type="match status" value="2"/>
</dbReference>
<dbReference type="InterPro" id="IPR036097">
    <property type="entry name" value="HisK_dim/P_sf"/>
</dbReference>
<dbReference type="GO" id="GO:0006355">
    <property type="term" value="P:regulation of DNA-templated transcription"/>
    <property type="evidence" value="ECO:0007669"/>
    <property type="project" value="InterPro"/>
</dbReference>
<feature type="modified residue" description="4-aspartylphosphate" evidence="21">
    <location>
        <position position="753"/>
    </location>
</feature>
<dbReference type="Pfam" id="PF00512">
    <property type="entry name" value="HisKA"/>
    <property type="match status" value="1"/>
</dbReference>
<gene>
    <name evidence="28" type="ORF">EDD73_14110</name>
</gene>
<dbReference type="InterPro" id="IPR003594">
    <property type="entry name" value="HATPase_dom"/>
</dbReference>
<comment type="subunit">
    <text evidence="17">At low DSF concentrations, interacts with RpfF.</text>
</comment>
<evidence type="ECO:0000256" key="13">
    <source>
        <dbReference type="ARBA" id="ARBA00022989"/>
    </source>
</evidence>
<dbReference type="Gene3D" id="3.40.50.2300">
    <property type="match status" value="2"/>
</dbReference>
<dbReference type="SMART" id="SM00091">
    <property type="entry name" value="PAS"/>
    <property type="match status" value="2"/>
</dbReference>
<evidence type="ECO:0000256" key="12">
    <source>
        <dbReference type="ARBA" id="ARBA00022840"/>
    </source>
</evidence>
<feature type="transmembrane region" description="Helical" evidence="23">
    <location>
        <begin position="12"/>
        <end position="32"/>
    </location>
</feature>
<dbReference type="GO" id="GO:0005886">
    <property type="term" value="C:plasma membrane"/>
    <property type="evidence" value="ECO:0007669"/>
    <property type="project" value="UniProtKB-SubCell"/>
</dbReference>
<evidence type="ECO:0000256" key="5">
    <source>
        <dbReference type="ARBA" id="ARBA00018672"/>
    </source>
</evidence>
<dbReference type="OrthoDB" id="9811620at2"/>
<dbReference type="InterPro" id="IPR036890">
    <property type="entry name" value="HATPase_C_sf"/>
</dbReference>
<dbReference type="PROSITE" id="PS50894">
    <property type="entry name" value="HPT"/>
    <property type="match status" value="1"/>
</dbReference>
<reference evidence="28 29" key="1">
    <citation type="submission" date="2019-03" db="EMBL/GenBank/DDBJ databases">
        <title>Genomic Encyclopedia of Type Strains, Phase IV (KMG-IV): sequencing the most valuable type-strain genomes for metagenomic binning, comparative biology and taxonomic classification.</title>
        <authorList>
            <person name="Goeker M."/>
        </authorList>
    </citation>
    <scope>NUCLEOTIDE SEQUENCE [LARGE SCALE GENOMIC DNA]</scope>
    <source>
        <strain evidence="28 29">DSM 11170</strain>
    </source>
</reference>
<evidence type="ECO:0000259" key="26">
    <source>
        <dbReference type="PROSITE" id="PS50112"/>
    </source>
</evidence>
<organism evidence="28 29">
    <name type="scientific">Heliophilum fasciatum</name>
    <dbReference type="NCBI Taxonomy" id="35700"/>
    <lineage>
        <taxon>Bacteria</taxon>
        <taxon>Bacillati</taxon>
        <taxon>Bacillota</taxon>
        <taxon>Clostridia</taxon>
        <taxon>Eubacteriales</taxon>
        <taxon>Heliobacteriaceae</taxon>
        <taxon>Heliophilum</taxon>
    </lineage>
</organism>
<sequence length="974" mass="108769">MEYAHHRTVEHVIGFEVPLFVLVVAILAYVIWRNRDLAKQNRWRSEVESQLRELLDDLPNAISITRITDNEIRYINHKCEEMLGGTREELVGRSMLDFWEYPSERHRMIDQIHKHGSVMNYTVRIKRNQGNGEPFWASISSRIIMFEKEPAVFSTFTDIDQAKRMEEKQLASERKFRDLIAILPTAIVVTRRDDGLILFANNSALELTGDLSGGMAGRTTVDYYARPADRIRLRDLLLENGAFADFETQLRRYGSDETFWVSMDAQVTDFEGQPAIITAISDIDMRKRAEEAMRMAKETAEAATQAKSEFLANMSHEIRTPLNAIIGFAELTLATDVTEKQRDYLTKIAASSDSLLRVINDILDFSKIEAGKLVMESIEFRLDEVVDLVVEMVNVEAAKKGIELLCAVTDDLPPVLIGDPVRVGQILLNLMNNAVKFTASGHILIRIEPVERDGQHCRIRCAVSDTGIGIAPAQIDALFTPFAQADMSMTRRFGGTGLGLTISRHLVEMMDGTITVESEFGSGSTFTFTAVFRCQPNGAQREQGALPPNVTACKALVVDDYPLAREIMMEHLALLGINAVAVASEEDALAELNVAEPGQPYAMVLLDLDMPGVNVPRFVRKIQEDRRYGAPRLILLAPAFGDIQQRYQGSPTERQVVLMKPVGKAKLIEAIGQVFGLQLSNALAKGMASWAQSRETAAAIAGAKVLLVEDVPMNQLVATGLLERFGVKVTIANNGMEALEALEAGTFDLVFMDVQMPVMSGYEATRRIRMNPVHARLPIVAMTAHAMQGAAEACLQAGMNDYLSKPIESKRLQEMLSRWILPRNGKGGFPQTDTKPIKDERRRNERVSRNDLPVDVPGVNIDVGLERFCEERAMYRNMLIEFVTNWSNVAEQIQYQLDHAEKESALVLAHKIKGVAGNLAADDIYQAFTQLEAAMRADCEDADIQRLLEELQEAFHPLVRWERTLLTDSSNALD</sequence>
<dbReference type="InterPro" id="IPR003661">
    <property type="entry name" value="HisK_dim/P_dom"/>
</dbReference>
<feature type="domain" description="PAS" evidence="26">
    <location>
        <begin position="172"/>
        <end position="237"/>
    </location>
</feature>
<comment type="catalytic activity">
    <reaction evidence="1">
        <text>ATP + protein L-histidine = ADP + protein N-phospho-L-histidine.</text>
        <dbReference type="EC" id="2.7.13.3"/>
    </reaction>
</comment>
<evidence type="ECO:0000259" key="24">
    <source>
        <dbReference type="PROSITE" id="PS50109"/>
    </source>
</evidence>
<dbReference type="GO" id="GO:0005524">
    <property type="term" value="F:ATP binding"/>
    <property type="evidence" value="ECO:0007669"/>
    <property type="project" value="UniProtKB-KW"/>
</dbReference>
<dbReference type="InterPro" id="IPR011006">
    <property type="entry name" value="CheY-like_superfamily"/>
</dbReference>
<dbReference type="FunFam" id="1.10.287.130:FF:000002">
    <property type="entry name" value="Two-component osmosensing histidine kinase"/>
    <property type="match status" value="1"/>
</dbReference>
<dbReference type="CDD" id="cd00156">
    <property type="entry name" value="REC"/>
    <property type="match status" value="1"/>
</dbReference>
<dbReference type="Gene3D" id="1.10.287.130">
    <property type="match status" value="1"/>
</dbReference>
<evidence type="ECO:0000313" key="29">
    <source>
        <dbReference type="Proteomes" id="UP000294813"/>
    </source>
</evidence>
<evidence type="ECO:0000256" key="4">
    <source>
        <dbReference type="ARBA" id="ARBA00012438"/>
    </source>
</evidence>
<evidence type="ECO:0000256" key="17">
    <source>
        <dbReference type="ARBA" id="ARBA00064003"/>
    </source>
</evidence>
<evidence type="ECO:0000256" key="21">
    <source>
        <dbReference type="PROSITE-ProRule" id="PRU00169"/>
    </source>
</evidence>
<dbReference type="PROSITE" id="PS50110">
    <property type="entry name" value="RESPONSE_REGULATORY"/>
    <property type="match status" value="2"/>
</dbReference>
<dbReference type="InterPro" id="IPR036641">
    <property type="entry name" value="HPT_dom_sf"/>
</dbReference>
<dbReference type="RefSeq" id="WP_131920898.1">
    <property type="nucleotide sequence ID" value="NZ_JAOQNU010000042.1"/>
</dbReference>
<dbReference type="SMART" id="SM00388">
    <property type="entry name" value="HisKA"/>
    <property type="match status" value="1"/>
</dbReference>
<keyword evidence="10" id="KW-0547">Nucleotide-binding</keyword>
<dbReference type="Pfam" id="PF00072">
    <property type="entry name" value="Response_reg"/>
    <property type="match status" value="2"/>
</dbReference>
<dbReference type="CDD" id="cd00082">
    <property type="entry name" value="HisKA"/>
    <property type="match status" value="1"/>
</dbReference>
<dbReference type="PROSITE" id="PS50112">
    <property type="entry name" value="PAS"/>
    <property type="match status" value="2"/>
</dbReference>
<protein>
    <recommendedName>
        <fullName evidence="19">Circadian input-output histidine kinase CikA</fullName>
        <ecNumber evidence="4">2.7.13.3</ecNumber>
    </recommendedName>
    <alternativeName>
        <fullName evidence="18">Sensory/regulatory protein RpfC</fullName>
    </alternativeName>
    <alternativeName>
        <fullName evidence="5">Stage 0 sporulation protein A homolog</fullName>
    </alternativeName>
</protein>
<dbReference type="CDD" id="cd17546">
    <property type="entry name" value="REC_hyHK_CKI1_RcsC-like"/>
    <property type="match status" value="1"/>
</dbReference>
<dbReference type="PRINTS" id="PR00344">
    <property type="entry name" value="BCTRLSENSOR"/>
</dbReference>
<dbReference type="PANTHER" id="PTHR45339">
    <property type="entry name" value="HYBRID SIGNAL TRANSDUCTION HISTIDINE KINASE J"/>
    <property type="match status" value="1"/>
</dbReference>
<dbReference type="SUPFAM" id="SSF47226">
    <property type="entry name" value="Histidine-containing phosphotransfer domain, HPT domain"/>
    <property type="match status" value="1"/>
</dbReference>
<dbReference type="NCBIfam" id="TIGR00229">
    <property type="entry name" value="sensory_box"/>
    <property type="match status" value="2"/>
</dbReference>
<feature type="modified residue" description="Phosphohistidine" evidence="20">
    <location>
        <position position="910"/>
    </location>
</feature>
<evidence type="ECO:0000256" key="19">
    <source>
        <dbReference type="ARBA" id="ARBA00074306"/>
    </source>
</evidence>
<evidence type="ECO:0000256" key="3">
    <source>
        <dbReference type="ARBA" id="ARBA00006402"/>
    </source>
</evidence>
<keyword evidence="13 23" id="KW-1133">Transmembrane helix</keyword>
<keyword evidence="6" id="KW-1003">Cell membrane</keyword>
<evidence type="ECO:0000256" key="16">
    <source>
        <dbReference type="ARBA" id="ARBA00024867"/>
    </source>
</evidence>
<dbReference type="PANTHER" id="PTHR45339:SF1">
    <property type="entry name" value="HYBRID SIGNAL TRANSDUCTION HISTIDINE KINASE J"/>
    <property type="match status" value="1"/>
</dbReference>
<evidence type="ECO:0000256" key="6">
    <source>
        <dbReference type="ARBA" id="ARBA00022475"/>
    </source>
</evidence>
<dbReference type="EMBL" id="SLXT01000041">
    <property type="protein sequence ID" value="TCP60195.1"/>
    <property type="molecule type" value="Genomic_DNA"/>
</dbReference>
<keyword evidence="11 28" id="KW-0418">Kinase</keyword>
<dbReference type="Gene3D" id="3.30.565.10">
    <property type="entry name" value="Histidine kinase-like ATPase, C-terminal domain"/>
    <property type="match status" value="1"/>
</dbReference>
<evidence type="ECO:0000256" key="18">
    <source>
        <dbReference type="ARBA" id="ARBA00068150"/>
    </source>
</evidence>
<dbReference type="InterPro" id="IPR008207">
    <property type="entry name" value="Sig_transdc_His_kin_Hpt_dom"/>
</dbReference>
<keyword evidence="7 21" id="KW-0597">Phosphoprotein</keyword>
<keyword evidence="15 23" id="KW-0472">Membrane</keyword>
<dbReference type="SUPFAM" id="SSF52172">
    <property type="entry name" value="CheY-like"/>
    <property type="match status" value="2"/>
</dbReference>
<keyword evidence="9 23" id="KW-0812">Transmembrane</keyword>
<accession>A0A4R2RLV8</accession>
<feature type="compositionally biased region" description="Basic and acidic residues" evidence="22">
    <location>
        <begin position="835"/>
        <end position="848"/>
    </location>
</feature>
<feature type="domain" description="HPt" evidence="27">
    <location>
        <begin position="871"/>
        <end position="974"/>
    </location>
</feature>
<comment type="subcellular location">
    <subcellularLocation>
        <location evidence="2">Cell membrane</location>
        <topology evidence="2">Multi-pass membrane protein</topology>
    </subcellularLocation>
</comment>
<dbReference type="AlphaFoldDB" id="A0A4R2RLV8"/>
<dbReference type="InterPro" id="IPR001789">
    <property type="entry name" value="Sig_transdc_resp-reg_receiver"/>
</dbReference>
<evidence type="ECO:0000256" key="1">
    <source>
        <dbReference type="ARBA" id="ARBA00000085"/>
    </source>
</evidence>
<keyword evidence="14" id="KW-0902">Two-component regulatory system</keyword>
<dbReference type="InterPro" id="IPR013767">
    <property type="entry name" value="PAS_fold"/>
</dbReference>
<dbReference type="SMART" id="SM00448">
    <property type="entry name" value="REC"/>
    <property type="match status" value="2"/>
</dbReference>
<evidence type="ECO:0000256" key="23">
    <source>
        <dbReference type="SAM" id="Phobius"/>
    </source>
</evidence>
<dbReference type="Pfam" id="PF01627">
    <property type="entry name" value="Hpt"/>
    <property type="match status" value="1"/>
</dbReference>
<evidence type="ECO:0000256" key="15">
    <source>
        <dbReference type="ARBA" id="ARBA00023136"/>
    </source>
</evidence>
<dbReference type="InterPro" id="IPR000014">
    <property type="entry name" value="PAS"/>
</dbReference>
<dbReference type="CDD" id="cd16922">
    <property type="entry name" value="HATPase_EvgS-ArcB-TorS-like"/>
    <property type="match status" value="1"/>
</dbReference>
<keyword evidence="29" id="KW-1185">Reference proteome</keyword>
<evidence type="ECO:0000256" key="2">
    <source>
        <dbReference type="ARBA" id="ARBA00004651"/>
    </source>
</evidence>
<evidence type="ECO:0000256" key="14">
    <source>
        <dbReference type="ARBA" id="ARBA00023012"/>
    </source>
</evidence>
<dbReference type="FunFam" id="3.30.565.10:FF:000010">
    <property type="entry name" value="Sensor histidine kinase RcsC"/>
    <property type="match status" value="1"/>
</dbReference>
<dbReference type="SUPFAM" id="SSF47384">
    <property type="entry name" value="Homodimeric domain of signal transducing histidine kinase"/>
    <property type="match status" value="1"/>
</dbReference>
<keyword evidence="8" id="KW-0808">Transferase</keyword>
<evidence type="ECO:0000256" key="7">
    <source>
        <dbReference type="ARBA" id="ARBA00022553"/>
    </source>
</evidence>
<feature type="domain" description="Response regulatory" evidence="25">
    <location>
        <begin position="704"/>
        <end position="820"/>
    </location>
</feature>
<dbReference type="Proteomes" id="UP000294813">
    <property type="component" value="Unassembled WGS sequence"/>
</dbReference>
<dbReference type="SUPFAM" id="SSF55874">
    <property type="entry name" value="ATPase domain of HSP90 chaperone/DNA topoisomerase II/histidine kinase"/>
    <property type="match status" value="1"/>
</dbReference>
<dbReference type="EC" id="2.7.13.3" evidence="4"/>
<dbReference type="InterPro" id="IPR035965">
    <property type="entry name" value="PAS-like_dom_sf"/>
</dbReference>
<dbReference type="InterPro" id="IPR005467">
    <property type="entry name" value="His_kinase_dom"/>
</dbReference>
<dbReference type="PROSITE" id="PS50109">
    <property type="entry name" value="HIS_KIN"/>
    <property type="match status" value="1"/>
</dbReference>
<comment type="similarity">
    <text evidence="3">In the N-terminal section; belongs to the phytochrome family.</text>
</comment>
<comment type="caution">
    <text evidence="28">The sequence shown here is derived from an EMBL/GenBank/DDBJ whole genome shotgun (WGS) entry which is preliminary data.</text>
</comment>
<feature type="modified residue" description="4-aspartylphosphate" evidence="21">
    <location>
        <position position="607"/>
    </location>
</feature>
<evidence type="ECO:0000256" key="8">
    <source>
        <dbReference type="ARBA" id="ARBA00022679"/>
    </source>
</evidence>
<feature type="domain" description="PAS" evidence="26">
    <location>
        <begin position="47"/>
        <end position="114"/>
    </location>
</feature>
<dbReference type="CDD" id="cd00130">
    <property type="entry name" value="PAS"/>
    <property type="match status" value="2"/>
</dbReference>